<keyword evidence="1" id="KW-0472">Membrane</keyword>
<feature type="transmembrane region" description="Helical" evidence="1">
    <location>
        <begin position="6"/>
        <end position="27"/>
    </location>
</feature>
<accession>A0A3S2U736</accession>
<keyword evidence="1" id="KW-1133">Transmembrane helix</keyword>
<feature type="transmembrane region" description="Helical" evidence="1">
    <location>
        <begin position="69"/>
        <end position="92"/>
    </location>
</feature>
<keyword evidence="3" id="KW-1185">Reference proteome</keyword>
<proteinExistence type="predicted"/>
<keyword evidence="1" id="KW-0812">Transmembrane</keyword>
<evidence type="ECO:0000256" key="1">
    <source>
        <dbReference type="SAM" id="Phobius"/>
    </source>
</evidence>
<feature type="transmembrane region" description="Helical" evidence="1">
    <location>
        <begin position="34"/>
        <end position="57"/>
    </location>
</feature>
<evidence type="ECO:0000313" key="2">
    <source>
        <dbReference type="EMBL" id="RVT49705.1"/>
    </source>
</evidence>
<reference evidence="2 3" key="1">
    <citation type="submission" date="2019-01" db="EMBL/GenBank/DDBJ databases">
        <authorList>
            <person name="Chen W.-M."/>
        </authorList>
    </citation>
    <scope>NUCLEOTIDE SEQUENCE [LARGE SCALE GENOMIC DNA]</scope>
    <source>
        <strain evidence="2 3">ICH-3</strain>
    </source>
</reference>
<dbReference type="InterPro" id="IPR025461">
    <property type="entry name" value="ABA4-like"/>
</dbReference>
<organism evidence="2 3">
    <name type="scientific">Rubrivivax albus</name>
    <dbReference type="NCBI Taxonomy" id="2499835"/>
    <lineage>
        <taxon>Bacteria</taxon>
        <taxon>Pseudomonadati</taxon>
        <taxon>Pseudomonadota</taxon>
        <taxon>Betaproteobacteria</taxon>
        <taxon>Burkholderiales</taxon>
        <taxon>Sphaerotilaceae</taxon>
        <taxon>Rubrivivax</taxon>
    </lineage>
</organism>
<feature type="transmembrane region" description="Helical" evidence="1">
    <location>
        <begin position="113"/>
        <end position="134"/>
    </location>
</feature>
<dbReference type="AlphaFoldDB" id="A0A3S2U736"/>
<sequence length="153" mass="16241">MSLETAFSLASTVALLGWLVLLAGLWAPVRRRPALLWVAGRLVPLLLSAGYAALMALHWGTAPGGGFGSLAQVTALFSAPGLLLAGWVHYLAFDLFVGRWIVDETLAHRLSRLAALPCLVLTFLAGPVGLLLHVGVRSWQGWRGIGKGTGHAR</sequence>
<protein>
    <submittedName>
        <fullName evidence="2">DUF4281 domain-containing protein</fullName>
    </submittedName>
</protein>
<evidence type="ECO:0000313" key="3">
    <source>
        <dbReference type="Proteomes" id="UP000288178"/>
    </source>
</evidence>
<dbReference type="Proteomes" id="UP000288178">
    <property type="component" value="Unassembled WGS sequence"/>
</dbReference>
<gene>
    <name evidence="2" type="ORF">ENE75_18860</name>
</gene>
<comment type="caution">
    <text evidence="2">The sequence shown here is derived from an EMBL/GenBank/DDBJ whole genome shotgun (WGS) entry which is preliminary data.</text>
</comment>
<dbReference type="EMBL" id="SACT01000007">
    <property type="protein sequence ID" value="RVT49705.1"/>
    <property type="molecule type" value="Genomic_DNA"/>
</dbReference>
<dbReference type="RefSeq" id="WP_128199877.1">
    <property type="nucleotide sequence ID" value="NZ_SACT01000007.1"/>
</dbReference>
<name>A0A3S2U736_9BURK</name>
<dbReference type="Pfam" id="PF14108">
    <property type="entry name" value="ABA4-like"/>
    <property type="match status" value="1"/>
</dbReference>
<dbReference type="OrthoDB" id="345237at2"/>